<sequence length="106" mass="11704">MCDDIRQLPLGGCCHPPQNGAKCRLSFHKKCHYLWINILQGGGGQGPLRQALPSNRAWPQTMRQRPSAATTLWKLVCSTQKGKLEDSSTLTSKSKNTPLLLVSAFK</sequence>
<gene>
    <name evidence="1" type="ORF">PODLI_1B010015</name>
</gene>
<dbReference type="AlphaFoldDB" id="A0AA35KA55"/>
<organism evidence="1 2">
    <name type="scientific">Podarcis lilfordi</name>
    <name type="common">Lilford's wall lizard</name>
    <dbReference type="NCBI Taxonomy" id="74358"/>
    <lineage>
        <taxon>Eukaryota</taxon>
        <taxon>Metazoa</taxon>
        <taxon>Chordata</taxon>
        <taxon>Craniata</taxon>
        <taxon>Vertebrata</taxon>
        <taxon>Euteleostomi</taxon>
        <taxon>Lepidosauria</taxon>
        <taxon>Squamata</taxon>
        <taxon>Bifurcata</taxon>
        <taxon>Unidentata</taxon>
        <taxon>Episquamata</taxon>
        <taxon>Laterata</taxon>
        <taxon>Lacertibaenia</taxon>
        <taxon>Lacertidae</taxon>
        <taxon>Podarcis</taxon>
    </lineage>
</organism>
<proteinExistence type="predicted"/>
<reference evidence="1" key="1">
    <citation type="submission" date="2022-12" db="EMBL/GenBank/DDBJ databases">
        <authorList>
            <person name="Alioto T."/>
            <person name="Alioto T."/>
            <person name="Gomez Garrido J."/>
        </authorList>
    </citation>
    <scope>NUCLEOTIDE SEQUENCE</scope>
</reference>
<evidence type="ECO:0000313" key="1">
    <source>
        <dbReference type="EMBL" id="CAI5774485.1"/>
    </source>
</evidence>
<keyword evidence="2" id="KW-1185">Reference proteome</keyword>
<accession>A0AA35KA55</accession>
<evidence type="ECO:0000313" key="2">
    <source>
        <dbReference type="Proteomes" id="UP001178461"/>
    </source>
</evidence>
<dbReference type="Proteomes" id="UP001178461">
    <property type="component" value="Chromosome 5"/>
</dbReference>
<name>A0AA35KA55_9SAUR</name>
<protein>
    <submittedName>
        <fullName evidence="1">Uncharacterized protein</fullName>
    </submittedName>
</protein>
<dbReference type="EMBL" id="OX395130">
    <property type="protein sequence ID" value="CAI5774485.1"/>
    <property type="molecule type" value="Genomic_DNA"/>
</dbReference>